<protein>
    <submittedName>
        <fullName evidence="2">Uncharacterized protein</fullName>
    </submittedName>
</protein>
<organism evidence="2 3">
    <name type="scientific">Dreissena polymorpha</name>
    <name type="common">Zebra mussel</name>
    <name type="synonym">Mytilus polymorpha</name>
    <dbReference type="NCBI Taxonomy" id="45954"/>
    <lineage>
        <taxon>Eukaryota</taxon>
        <taxon>Metazoa</taxon>
        <taxon>Spiralia</taxon>
        <taxon>Lophotrochozoa</taxon>
        <taxon>Mollusca</taxon>
        <taxon>Bivalvia</taxon>
        <taxon>Autobranchia</taxon>
        <taxon>Heteroconchia</taxon>
        <taxon>Euheterodonta</taxon>
        <taxon>Imparidentia</taxon>
        <taxon>Neoheterodontei</taxon>
        <taxon>Myida</taxon>
        <taxon>Dreissenoidea</taxon>
        <taxon>Dreissenidae</taxon>
        <taxon>Dreissena</taxon>
    </lineage>
</organism>
<comment type="caution">
    <text evidence="2">The sequence shown here is derived from an EMBL/GenBank/DDBJ whole genome shotgun (WGS) entry which is preliminary data.</text>
</comment>
<feature type="region of interest" description="Disordered" evidence="1">
    <location>
        <begin position="1"/>
        <end position="74"/>
    </location>
</feature>
<gene>
    <name evidence="2" type="ORF">DPMN_009669</name>
</gene>
<sequence length="74" mass="8244">MSLTRPTCPGPDPATQSSHPTPTSDYGPVTYSSIVRKTQNIVCEPPRDSGTITATLTEKKRKRQRKYQDPIRTV</sequence>
<reference evidence="2" key="1">
    <citation type="journal article" date="2019" name="bioRxiv">
        <title>The Genome of the Zebra Mussel, Dreissena polymorpha: A Resource for Invasive Species Research.</title>
        <authorList>
            <person name="McCartney M.A."/>
            <person name="Auch B."/>
            <person name="Kono T."/>
            <person name="Mallez S."/>
            <person name="Zhang Y."/>
            <person name="Obille A."/>
            <person name="Becker A."/>
            <person name="Abrahante J.E."/>
            <person name="Garbe J."/>
            <person name="Badalamenti J.P."/>
            <person name="Herman A."/>
            <person name="Mangelson H."/>
            <person name="Liachko I."/>
            <person name="Sullivan S."/>
            <person name="Sone E.D."/>
            <person name="Koren S."/>
            <person name="Silverstein K.A.T."/>
            <person name="Beckman K.B."/>
            <person name="Gohl D.M."/>
        </authorList>
    </citation>
    <scope>NUCLEOTIDE SEQUENCE</scope>
    <source>
        <strain evidence="2">Duluth1</strain>
        <tissue evidence="2">Whole animal</tissue>
    </source>
</reference>
<evidence type="ECO:0000256" key="1">
    <source>
        <dbReference type="SAM" id="MobiDB-lite"/>
    </source>
</evidence>
<dbReference type="AlphaFoldDB" id="A0A9D4RYE9"/>
<keyword evidence="3" id="KW-1185">Reference proteome</keyword>
<evidence type="ECO:0000313" key="3">
    <source>
        <dbReference type="Proteomes" id="UP000828390"/>
    </source>
</evidence>
<feature type="compositionally biased region" description="Polar residues" evidence="1">
    <location>
        <begin position="14"/>
        <end position="41"/>
    </location>
</feature>
<reference evidence="2" key="2">
    <citation type="submission" date="2020-11" db="EMBL/GenBank/DDBJ databases">
        <authorList>
            <person name="McCartney M.A."/>
            <person name="Auch B."/>
            <person name="Kono T."/>
            <person name="Mallez S."/>
            <person name="Becker A."/>
            <person name="Gohl D.M."/>
            <person name="Silverstein K.A.T."/>
            <person name="Koren S."/>
            <person name="Bechman K.B."/>
            <person name="Herman A."/>
            <person name="Abrahante J.E."/>
            <person name="Garbe J."/>
        </authorList>
    </citation>
    <scope>NUCLEOTIDE SEQUENCE</scope>
    <source>
        <strain evidence="2">Duluth1</strain>
        <tissue evidence="2">Whole animal</tissue>
    </source>
</reference>
<dbReference type="EMBL" id="JAIWYP010000001">
    <property type="protein sequence ID" value="KAH3885674.1"/>
    <property type="molecule type" value="Genomic_DNA"/>
</dbReference>
<dbReference type="Proteomes" id="UP000828390">
    <property type="component" value="Unassembled WGS sequence"/>
</dbReference>
<proteinExistence type="predicted"/>
<accession>A0A9D4RYE9</accession>
<evidence type="ECO:0000313" key="2">
    <source>
        <dbReference type="EMBL" id="KAH3885674.1"/>
    </source>
</evidence>
<name>A0A9D4RYE9_DREPO</name>